<reference evidence="2 3" key="1">
    <citation type="submission" date="2010-08" db="EMBL/GenBank/DDBJ databases">
        <title>Complete sequence of Clostridium cellulovorans 743B.</title>
        <authorList>
            <consortium name="US DOE Joint Genome Institute"/>
            <person name="Lucas S."/>
            <person name="Copeland A."/>
            <person name="Lapidus A."/>
            <person name="Cheng J.-F."/>
            <person name="Bruce D."/>
            <person name="Goodwin L."/>
            <person name="Pitluck S."/>
            <person name="Chertkov O."/>
            <person name="Detter J.C."/>
            <person name="Han C."/>
            <person name="Tapia R."/>
            <person name="Land M."/>
            <person name="Hauser L."/>
            <person name="Chang Y.-J."/>
            <person name="Jeffries C."/>
            <person name="Kyrpides N."/>
            <person name="Ivanova N."/>
            <person name="Mikhailova N."/>
            <person name="Hemme C.L."/>
            <person name="Woyke T."/>
        </authorList>
    </citation>
    <scope>NUCLEOTIDE SEQUENCE [LARGE SCALE GENOMIC DNA]</scope>
    <source>
        <strain evidence="3">ATCC 35296 / DSM 3052 / OCM 3 / 743B</strain>
    </source>
</reference>
<dbReference type="Proteomes" id="UP000002730">
    <property type="component" value="Chromosome"/>
</dbReference>
<dbReference type="AlphaFoldDB" id="D9SNK0"/>
<keyword evidence="2" id="KW-0449">Lipoprotein</keyword>
<accession>D9SNK0</accession>
<dbReference type="Pfam" id="PF10646">
    <property type="entry name" value="Germane"/>
    <property type="match status" value="1"/>
</dbReference>
<sequence>MIMRFVRVVGILVITAAISFTGCAKKDVNQKQSEQIKKSTIAEAEESQTSVIEIDAYFDSTSSEGSPSISKETRYIKEDELLARAILEELIKGADLTGNLKGILSKDTKIISVSIKDGIAYVSFDFNSNSENIIKDKNKEAVIVKAIVQSLMQIKSINSVKILIPATNQTTFGGTVDITKPLTPTDIQTVTIK</sequence>
<evidence type="ECO:0000259" key="1">
    <source>
        <dbReference type="SMART" id="SM00909"/>
    </source>
</evidence>
<name>D9SNK0_CLOC7</name>
<proteinExistence type="predicted"/>
<feature type="domain" description="GerMN" evidence="1">
    <location>
        <begin position="83"/>
        <end position="173"/>
    </location>
</feature>
<dbReference type="EMBL" id="CP002160">
    <property type="protein sequence ID" value="ADL53992.1"/>
    <property type="molecule type" value="Genomic_DNA"/>
</dbReference>
<dbReference type="SMART" id="SM00909">
    <property type="entry name" value="Germane"/>
    <property type="match status" value="1"/>
</dbReference>
<gene>
    <name evidence="2" type="ordered locus">Clocel_4335</name>
</gene>
<dbReference type="eggNOG" id="COG5401">
    <property type="taxonomic scope" value="Bacteria"/>
</dbReference>
<protein>
    <submittedName>
        <fullName evidence="2">Lipoprotein LpqB, GerMN domain</fullName>
    </submittedName>
</protein>
<dbReference type="STRING" id="573061.Clocel_4335"/>
<dbReference type="InterPro" id="IPR019606">
    <property type="entry name" value="GerMN"/>
</dbReference>
<dbReference type="KEGG" id="ccb:Clocel_4335"/>
<evidence type="ECO:0000313" key="2">
    <source>
        <dbReference type="EMBL" id="ADL53992.1"/>
    </source>
</evidence>
<evidence type="ECO:0000313" key="3">
    <source>
        <dbReference type="Proteomes" id="UP000002730"/>
    </source>
</evidence>
<dbReference type="PROSITE" id="PS51257">
    <property type="entry name" value="PROKAR_LIPOPROTEIN"/>
    <property type="match status" value="1"/>
</dbReference>
<organism evidence="2 3">
    <name type="scientific">Clostridium cellulovorans (strain ATCC 35296 / DSM 3052 / OCM 3 / 743B)</name>
    <dbReference type="NCBI Taxonomy" id="573061"/>
    <lineage>
        <taxon>Bacteria</taxon>
        <taxon>Bacillati</taxon>
        <taxon>Bacillota</taxon>
        <taxon>Clostridia</taxon>
        <taxon>Eubacteriales</taxon>
        <taxon>Clostridiaceae</taxon>
        <taxon>Clostridium</taxon>
    </lineage>
</organism>
<keyword evidence="3" id="KW-1185">Reference proteome</keyword>
<dbReference type="HOGENOM" id="CLU_080926_3_0_9"/>